<dbReference type="Proteomes" id="UP000789920">
    <property type="component" value="Unassembled WGS sequence"/>
</dbReference>
<sequence length="88" mass="10159">MSEDIEIEDVINFNDEEDYSEMDIEGTLKKYFKCPKVGHLPQMLNSEKRAGKRIKVNVIGRYSREFNQQGTSIVLETFKAVSSPNEEN</sequence>
<organism evidence="1 2">
    <name type="scientific">Racocetra persica</name>
    <dbReference type="NCBI Taxonomy" id="160502"/>
    <lineage>
        <taxon>Eukaryota</taxon>
        <taxon>Fungi</taxon>
        <taxon>Fungi incertae sedis</taxon>
        <taxon>Mucoromycota</taxon>
        <taxon>Glomeromycotina</taxon>
        <taxon>Glomeromycetes</taxon>
        <taxon>Diversisporales</taxon>
        <taxon>Gigasporaceae</taxon>
        <taxon>Racocetra</taxon>
    </lineage>
</organism>
<reference evidence="1" key="1">
    <citation type="submission" date="2021-06" db="EMBL/GenBank/DDBJ databases">
        <authorList>
            <person name="Kallberg Y."/>
            <person name="Tangrot J."/>
            <person name="Rosling A."/>
        </authorList>
    </citation>
    <scope>NUCLEOTIDE SEQUENCE</scope>
    <source>
        <strain evidence="1">MA461A</strain>
    </source>
</reference>
<protein>
    <submittedName>
        <fullName evidence="1">31694_t:CDS:1</fullName>
    </submittedName>
</protein>
<comment type="caution">
    <text evidence="1">The sequence shown here is derived from an EMBL/GenBank/DDBJ whole genome shotgun (WGS) entry which is preliminary data.</text>
</comment>
<keyword evidence="2" id="KW-1185">Reference proteome</keyword>
<gene>
    <name evidence="1" type="ORF">RPERSI_LOCUS11947</name>
</gene>
<dbReference type="EMBL" id="CAJVQC010025067">
    <property type="protein sequence ID" value="CAG8728705.1"/>
    <property type="molecule type" value="Genomic_DNA"/>
</dbReference>
<evidence type="ECO:0000313" key="1">
    <source>
        <dbReference type="EMBL" id="CAG8728705.1"/>
    </source>
</evidence>
<proteinExistence type="predicted"/>
<evidence type="ECO:0000313" key="2">
    <source>
        <dbReference type="Proteomes" id="UP000789920"/>
    </source>
</evidence>
<feature type="non-terminal residue" evidence="1">
    <location>
        <position position="88"/>
    </location>
</feature>
<accession>A0ACA9PZG2</accession>
<name>A0ACA9PZG2_9GLOM</name>